<dbReference type="InterPro" id="IPR013783">
    <property type="entry name" value="Ig-like_fold"/>
</dbReference>
<name>A0ABD2LV40_9BILA</name>
<dbReference type="Gene3D" id="2.60.40.10">
    <property type="entry name" value="Immunoglobulins"/>
    <property type="match status" value="1"/>
</dbReference>
<dbReference type="InterPro" id="IPR002049">
    <property type="entry name" value="LE_dom"/>
</dbReference>
<feature type="chain" id="PRO_5044763704" description="EGF-like domain-containing protein" evidence="2">
    <location>
        <begin position="19"/>
        <end position="1962"/>
    </location>
</feature>
<dbReference type="PROSITE" id="PS00022">
    <property type="entry name" value="EGF_1"/>
    <property type="match status" value="1"/>
</dbReference>
<feature type="domain" description="EGF-like" evidence="3">
    <location>
        <begin position="50"/>
        <end position="61"/>
    </location>
</feature>
<feature type="signal peptide" evidence="2">
    <location>
        <begin position="1"/>
        <end position="18"/>
    </location>
</feature>
<reference evidence="4 5" key="1">
    <citation type="submission" date="2024-10" db="EMBL/GenBank/DDBJ databases">
        <authorList>
            <person name="Kim D."/>
        </authorList>
    </citation>
    <scope>NUCLEOTIDE SEQUENCE [LARGE SCALE GENOMIC DNA]</scope>
    <source>
        <strain evidence="4">BH-2024</strain>
    </source>
</reference>
<evidence type="ECO:0000313" key="4">
    <source>
        <dbReference type="EMBL" id="KAL3118963.1"/>
    </source>
</evidence>
<dbReference type="EMBL" id="JBICBT010000258">
    <property type="protein sequence ID" value="KAL3118963.1"/>
    <property type="molecule type" value="Genomic_DNA"/>
</dbReference>
<feature type="region of interest" description="Disordered" evidence="1">
    <location>
        <begin position="1706"/>
        <end position="1728"/>
    </location>
</feature>
<dbReference type="CDD" id="cd00055">
    <property type="entry name" value="EGF_Lam"/>
    <property type="match status" value="1"/>
</dbReference>
<keyword evidence="5" id="KW-1185">Reference proteome</keyword>
<organism evidence="4 5">
    <name type="scientific">Heterodera trifolii</name>
    <dbReference type="NCBI Taxonomy" id="157864"/>
    <lineage>
        <taxon>Eukaryota</taxon>
        <taxon>Metazoa</taxon>
        <taxon>Ecdysozoa</taxon>
        <taxon>Nematoda</taxon>
        <taxon>Chromadorea</taxon>
        <taxon>Rhabditida</taxon>
        <taxon>Tylenchina</taxon>
        <taxon>Tylenchomorpha</taxon>
        <taxon>Tylenchoidea</taxon>
        <taxon>Heteroderidae</taxon>
        <taxon>Heteroderinae</taxon>
        <taxon>Heterodera</taxon>
    </lineage>
</organism>
<evidence type="ECO:0000256" key="2">
    <source>
        <dbReference type="SAM" id="SignalP"/>
    </source>
</evidence>
<gene>
    <name evidence="4" type="ORF">niasHT_003746</name>
</gene>
<evidence type="ECO:0000256" key="1">
    <source>
        <dbReference type="SAM" id="MobiDB-lite"/>
    </source>
</evidence>
<accession>A0ABD2LV40</accession>
<dbReference type="CDD" id="cd11304">
    <property type="entry name" value="Cadherin_repeat"/>
    <property type="match status" value="1"/>
</dbReference>
<keyword evidence="2" id="KW-0732">Signal</keyword>
<protein>
    <recommendedName>
        <fullName evidence="3">EGF-like domain-containing protein</fullName>
    </recommendedName>
</protein>
<evidence type="ECO:0000259" key="3">
    <source>
        <dbReference type="PROSITE" id="PS00022"/>
    </source>
</evidence>
<comment type="caution">
    <text evidence="4">The sequence shown here is derived from an EMBL/GenBank/DDBJ whole genome shotgun (WGS) entry which is preliminary data.</text>
</comment>
<feature type="region of interest" description="Disordered" evidence="1">
    <location>
        <begin position="1740"/>
        <end position="1790"/>
    </location>
</feature>
<dbReference type="Proteomes" id="UP001620626">
    <property type="component" value="Unassembled WGS sequence"/>
</dbReference>
<proteinExistence type="predicted"/>
<evidence type="ECO:0000313" key="5">
    <source>
        <dbReference type="Proteomes" id="UP001620626"/>
    </source>
</evidence>
<sequence length="1962" mass="215723">MALFAFACLYIHLLLVSGSHFSSADDQISAIKHCDFECIHGRCDRQTRACVCSPGWIGADCDLCPLGLICPQQSPSLSLVLPQASSVALSNASGNSSLSPPFPLPSVAFVSVLGNAFPKGPRARYDCLFGTSLSKGRWVSPSLVRCPVPAQSVPGKYAFSIVSEGSPANGQIVSQGTSHFTFFVPCSSAQCRGFCLGPLCLCAHSQFGNFCEMTDNTTTVRMSLNNGTAVTWASEFQPFFVKIPNSNELSRLNVQSDIADLELNSLDGLLSWPSPLGRVRPYSVGLRAKFINGTTFVANWTLKVKPSYSAQLDKPMAENSNGFLVTGEIIWKETKAKPNRSIPLLLRVSQNDHFVEQIVLRTEPNGRKFSFILFNYLGFSGKISITAAHPGISSGVSAQIVEAMDAIEWTQKRAEVTQFDAEVKVEEGRPFDQNYSLRMAPTDEKCPGQWHFEVIEPREMIGVENATFEDGTNVRLRFRLLALSAAAVRHARPLVLKTAFICMPTGQSQVIRQKINGIGTTAEREEEEGTEMGENELEMEPNRLFVNIDDSPHQLAVFTLGISVPPRRANLLQRVHLESASFSPFALLWLSRPSANSWRLWLSLRADQLEKEANSDGALLIRGGENLALSIPYHIQRSSSLQSDDFLFTLTVNDPSFVPSLSNSSLRPTADVELFSQRNGQHFVRSVPFNVPVQFGPLRSDIFQLRIRSRDFRPFSSLVKIDPMSNSLIVHLRRVPNQYLAFDGQKFAMEWEESTDGMALRPRVRLSPSEMSDANDHQFAHFVYSDGPPNSFAWLSPSSLWPSSSLPNATLCLGCGFRLRLRLRSFPSVPSHCAALSVPFSFSASLPSGGSIPFRQFFLITAAINEEKDGILKREWPDKGICHSEEDGGGKGEVPRVALRSPIFRSCPQSKLRRCQSLFHPPGPKCARWWAQLPDDLLTVHTVAQFLLLSIDCRREGADLERMTALIECIAAVDRDCPLHPSEAEMAPHRGAQLFNQMGHLKPSRAGLHSLFPAVSLIESQLANFPTFLSEFLSQLKLLFPSSSLLPLSSPVLFDNFVASIADNSSQGPMIEGKETSGITEQLVAKWNRAVNLVSGREAEELEEGEGAEELAKWRELVRSADRVKSVARQFGAENPFSLFSDVLRRIFVKVETNDEAQNYRTEETIGWADVRTDQAEVGEDEEFRVLVTVRVHEFTSVVLSSLGITLRFPPVSAALKFRLGPIFNFGNPSELRAGDTFRAEWTVLPFSEFRLTESIQFEPILTLSFQLDGQRMAQRLSVPSVSVWPRPSLRLLAFSLPSFVSSSSAHSLHISAINSGYSDLNSVELRELRPDIKWADNGTPVDFRFSNVHVEGNDGQPLPEGSFLSFGHKIASGNASHMTLSFGVTGQHSNRIALFRNFSAVVSVNGSLLPPSQIEQRFFLVQQSVRALSVLLVSEHSSPLPLYLYSKSNSQLTPLATLQLVEEKEIRSVMNGHHFLSRVFALRRLALFPSPLGPGGASVPPRVPSPASPSASSSPRSAAFSSLPIASVFATLRLNNSQTFGDGVKLLRISELSQNKRRQIDKQFVWTGEESDEKMTTINFVDLDASASVPQLFYELLFGRPEHFRAPFFAQAVYSLRLSVPSSVSRPGLQQVLARITAFSPLDLPLNYSLLSPLSECPFSVVPSTGDIVVTHPLLDTFSVDYCMNLVATDQKGMQTRVPLQIVLSEEEQSQNGGGEKVGGTEPKECGVFEDGTELFEHEFKKTQRQTTEETTGGNAGEEKTTEKEAEETTPPPPPTVSASPSLPILVEMGGDSTLPSVLFSPGIEVTAEVRDTLSNDVTSQEEFTVPGTPSTPSFSNGVSPTAGGSPQMHSHQQFLTAYPPHRAMFSTTKAPLPALQLAGVGTAGNQQRITGGTWRNSSTETQKIGTIGIQRGENRAVETGQSSAQTMAEMACRLRTTKPIWALICDMAKTVYRTTILNTR</sequence>
<dbReference type="InterPro" id="IPR000742">
    <property type="entry name" value="EGF"/>
</dbReference>
<feature type="region of interest" description="Disordered" evidence="1">
    <location>
        <begin position="1818"/>
        <end position="1851"/>
    </location>
</feature>